<proteinExistence type="predicted"/>
<gene>
    <name evidence="1" type="ORF">GDO81_019905</name>
</gene>
<protein>
    <submittedName>
        <fullName evidence="1">Uncharacterized protein</fullName>
    </submittedName>
</protein>
<accession>A0AAV6YYG7</accession>
<name>A0AAV6YYG7_ENGPU</name>
<organism evidence="1 2">
    <name type="scientific">Engystomops pustulosus</name>
    <name type="common">Tungara frog</name>
    <name type="synonym">Physalaemus pustulosus</name>
    <dbReference type="NCBI Taxonomy" id="76066"/>
    <lineage>
        <taxon>Eukaryota</taxon>
        <taxon>Metazoa</taxon>
        <taxon>Chordata</taxon>
        <taxon>Craniata</taxon>
        <taxon>Vertebrata</taxon>
        <taxon>Euteleostomi</taxon>
        <taxon>Amphibia</taxon>
        <taxon>Batrachia</taxon>
        <taxon>Anura</taxon>
        <taxon>Neobatrachia</taxon>
        <taxon>Hyloidea</taxon>
        <taxon>Leptodactylidae</taxon>
        <taxon>Leiuperinae</taxon>
        <taxon>Engystomops</taxon>
    </lineage>
</organism>
<evidence type="ECO:0000313" key="2">
    <source>
        <dbReference type="Proteomes" id="UP000824782"/>
    </source>
</evidence>
<keyword evidence="2" id="KW-1185">Reference proteome</keyword>
<evidence type="ECO:0000313" key="1">
    <source>
        <dbReference type="EMBL" id="KAG8540065.1"/>
    </source>
</evidence>
<dbReference type="Proteomes" id="UP000824782">
    <property type="component" value="Unassembled WGS sequence"/>
</dbReference>
<sequence length="82" mass="8759">MGCAGHQDHIASEADDIQLSFHARAYCGGSVPPSAVLLLCFTGGALEFCTGLCSLCPCYKPSMQKVYTYSMQTLPLILAARQ</sequence>
<dbReference type="AlphaFoldDB" id="A0AAV6YYG7"/>
<dbReference type="EMBL" id="WNYA01011730">
    <property type="protein sequence ID" value="KAG8540065.1"/>
    <property type="molecule type" value="Genomic_DNA"/>
</dbReference>
<reference evidence="1" key="1">
    <citation type="thesis" date="2020" institute="ProQuest LLC" country="789 East Eisenhower Parkway, Ann Arbor, MI, USA">
        <title>Comparative Genomics and Chromosome Evolution.</title>
        <authorList>
            <person name="Mudd A.B."/>
        </authorList>
    </citation>
    <scope>NUCLEOTIDE SEQUENCE</scope>
    <source>
        <strain evidence="1">237g6f4</strain>
        <tissue evidence="1">Blood</tissue>
    </source>
</reference>
<comment type="caution">
    <text evidence="1">The sequence shown here is derived from an EMBL/GenBank/DDBJ whole genome shotgun (WGS) entry which is preliminary data.</text>
</comment>